<dbReference type="WBParaSite" id="Pan_g9087.t1">
    <property type="protein sequence ID" value="Pan_g9087.t1"/>
    <property type="gene ID" value="Pan_g9087"/>
</dbReference>
<evidence type="ECO:0000313" key="1">
    <source>
        <dbReference type="Proteomes" id="UP000492821"/>
    </source>
</evidence>
<dbReference type="AlphaFoldDB" id="A0A7E4WD20"/>
<dbReference type="Proteomes" id="UP000492821">
    <property type="component" value="Unassembled WGS sequence"/>
</dbReference>
<dbReference type="GO" id="GO:0010309">
    <property type="term" value="F:acireductone dioxygenase [iron(II)-requiring] activity"/>
    <property type="evidence" value="ECO:0007669"/>
    <property type="project" value="InterPro"/>
</dbReference>
<reference evidence="1" key="1">
    <citation type="journal article" date="2013" name="Genetics">
        <title>The draft genome and transcriptome of Panagrellus redivivus are shaped by the harsh demands of a free-living lifestyle.</title>
        <authorList>
            <person name="Srinivasan J."/>
            <person name="Dillman A.R."/>
            <person name="Macchietto M.G."/>
            <person name="Heikkinen L."/>
            <person name="Lakso M."/>
            <person name="Fracchia K.M."/>
            <person name="Antoshechkin I."/>
            <person name="Mortazavi A."/>
            <person name="Wong G."/>
            <person name="Sternberg P.W."/>
        </authorList>
    </citation>
    <scope>NUCLEOTIDE SEQUENCE [LARGE SCALE GENOMIC DNA]</scope>
    <source>
        <strain evidence="1">MT8872</strain>
    </source>
</reference>
<dbReference type="PANTHER" id="PTHR23418">
    <property type="entry name" value="ACIREDUCTONE DIOXYGENASE"/>
    <property type="match status" value="1"/>
</dbReference>
<evidence type="ECO:0000313" key="2">
    <source>
        <dbReference type="WBParaSite" id="Pan_g9087.t1"/>
    </source>
</evidence>
<dbReference type="Gene3D" id="2.60.120.10">
    <property type="entry name" value="Jelly Rolls"/>
    <property type="match status" value="1"/>
</dbReference>
<dbReference type="PANTHER" id="PTHR23418:SF1">
    <property type="entry name" value="INACTIVE ACIREDUCTONE DIOXYGENASE 2-RELATED"/>
    <property type="match status" value="1"/>
</dbReference>
<dbReference type="InterPro" id="IPR014710">
    <property type="entry name" value="RmlC-like_jellyroll"/>
</dbReference>
<name>A0A7E4WD20_PANRE</name>
<dbReference type="GO" id="GO:0006555">
    <property type="term" value="P:methionine metabolic process"/>
    <property type="evidence" value="ECO:0007669"/>
    <property type="project" value="TreeGrafter"/>
</dbReference>
<proteinExistence type="predicted"/>
<reference evidence="2" key="2">
    <citation type="submission" date="2020-10" db="UniProtKB">
        <authorList>
            <consortium name="WormBaseParasite"/>
        </authorList>
    </citation>
    <scope>IDENTIFICATION</scope>
</reference>
<organism evidence="1 2">
    <name type="scientific">Panagrellus redivivus</name>
    <name type="common">Microworm</name>
    <dbReference type="NCBI Taxonomy" id="6233"/>
    <lineage>
        <taxon>Eukaryota</taxon>
        <taxon>Metazoa</taxon>
        <taxon>Ecdysozoa</taxon>
        <taxon>Nematoda</taxon>
        <taxon>Chromadorea</taxon>
        <taxon>Rhabditida</taxon>
        <taxon>Tylenchina</taxon>
        <taxon>Panagrolaimomorpha</taxon>
        <taxon>Panagrolaimoidea</taxon>
        <taxon>Panagrolaimidae</taxon>
        <taxon>Panagrellus</taxon>
    </lineage>
</organism>
<dbReference type="Pfam" id="PF03079">
    <property type="entry name" value="ARD"/>
    <property type="match status" value="1"/>
</dbReference>
<dbReference type="InterPro" id="IPR004313">
    <property type="entry name" value="ARD"/>
</dbReference>
<dbReference type="SUPFAM" id="SSF51182">
    <property type="entry name" value="RmlC-like cupins"/>
    <property type="match status" value="1"/>
</dbReference>
<dbReference type="InterPro" id="IPR011051">
    <property type="entry name" value="RmlC_Cupin_sf"/>
</dbReference>
<sequence>MVQIWKMESYPFGDPRLPHHCFPPQKLTPDELTKRSGVLYYKLDLDDPASYSKRIALMKIERNLKKEDTYTLDAQSTIDFDEKLAELFEELEGEEQARLITEGSAYYDVEDKDGFWVRILVEYGDLIIIPKGRPYRMTTTPKNFVKIRRFYKEEQCTD</sequence>
<protein>
    <submittedName>
        <fullName evidence="2">1,2-dihydroxy-3-keto-5-methylthiopentene dioxygenase homolog</fullName>
    </submittedName>
</protein>
<accession>A0A7E4WD20</accession>
<keyword evidence="1" id="KW-1185">Reference proteome</keyword>